<proteinExistence type="predicted"/>
<name>A0A0F9JIR2_9ZZZZ</name>
<comment type="caution">
    <text evidence="1">The sequence shown here is derived from an EMBL/GenBank/DDBJ whole genome shotgun (WGS) entry which is preliminary data.</text>
</comment>
<dbReference type="EMBL" id="LAZR01016168">
    <property type="protein sequence ID" value="KKM05661.1"/>
    <property type="molecule type" value="Genomic_DNA"/>
</dbReference>
<gene>
    <name evidence="1" type="ORF">LCGC14_1751900</name>
</gene>
<evidence type="ECO:0000313" key="1">
    <source>
        <dbReference type="EMBL" id="KKM05661.1"/>
    </source>
</evidence>
<reference evidence="1" key="1">
    <citation type="journal article" date="2015" name="Nature">
        <title>Complex archaea that bridge the gap between prokaryotes and eukaryotes.</title>
        <authorList>
            <person name="Spang A."/>
            <person name="Saw J.H."/>
            <person name="Jorgensen S.L."/>
            <person name="Zaremba-Niedzwiedzka K."/>
            <person name="Martijn J."/>
            <person name="Lind A.E."/>
            <person name="van Eijk R."/>
            <person name="Schleper C."/>
            <person name="Guy L."/>
            <person name="Ettema T.J."/>
        </authorList>
    </citation>
    <scope>NUCLEOTIDE SEQUENCE</scope>
</reference>
<feature type="non-terminal residue" evidence="1">
    <location>
        <position position="1"/>
    </location>
</feature>
<dbReference type="AlphaFoldDB" id="A0A0F9JIR2"/>
<accession>A0A0F9JIR2</accession>
<protein>
    <submittedName>
        <fullName evidence="1">Uncharacterized protein</fullName>
    </submittedName>
</protein>
<sequence length="212" mass="23178">VVLSDNPTSDSAARFAPSGFVRMSYDLGSDLINDKLWQSAVLQVVGGASGETVQVKYRKDTDTSGTSIIAAAATNGTFETNFSSALTSKRIQFEIHLASDTSTATPEVSYFQAKGVEKPTVVRIHEAVYKVGSRPTAKTSTERSLLRTAGASTTLIRFADLRYGDSTVDGKTYVWTIMEPGWPKEVEIERWKGQQPEVGLQVRLREVSYTLT</sequence>
<organism evidence="1">
    <name type="scientific">marine sediment metagenome</name>
    <dbReference type="NCBI Taxonomy" id="412755"/>
    <lineage>
        <taxon>unclassified sequences</taxon>
        <taxon>metagenomes</taxon>
        <taxon>ecological metagenomes</taxon>
    </lineage>
</organism>